<gene>
    <name evidence="2" type="ORF">DJ017_19280</name>
</gene>
<accession>A0A328AEY0</accession>
<keyword evidence="1" id="KW-0732">Signal</keyword>
<feature type="chain" id="PRO_5016416836" evidence="1">
    <location>
        <begin position="23"/>
        <end position="83"/>
    </location>
</feature>
<dbReference type="Proteomes" id="UP000249254">
    <property type="component" value="Unassembled WGS sequence"/>
</dbReference>
<comment type="caution">
    <text evidence="2">The sequence shown here is derived from an EMBL/GenBank/DDBJ whole genome shotgun (WGS) entry which is preliminary data.</text>
</comment>
<sequence length="83" mass="8556">MPMLRTLAIAAAFVLAAGAANAQKIDAKGKCHDAKGHFAKMEVCKGGAAPKAADAGPYKLDAKGKCHDAKGRMAKKEMCAAKK</sequence>
<organism evidence="2 3">
    <name type="scientific">Phenylobacterium soli</name>
    <dbReference type="NCBI Taxonomy" id="2170551"/>
    <lineage>
        <taxon>Bacteria</taxon>
        <taxon>Pseudomonadati</taxon>
        <taxon>Pseudomonadota</taxon>
        <taxon>Alphaproteobacteria</taxon>
        <taxon>Caulobacterales</taxon>
        <taxon>Caulobacteraceae</taxon>
        <taxon>Phenylobacterium</taxon>
    </lineage>
</organism>
<name>A0A328AEY0_9CAUL</name>
<keyword evidence="3" id="KW-1185">Reference proteome</keyword>
<protein>
    <submittedName>
        <fullName evidence="2">Uncharacterized protein</fullName>
    </submittedName>
</protein>
<dbReference type="EMBL" id="QFYQ01000002">
    <property type="protein sequence ID" value="RAK51954.1"/>
    <property type="molecule type" value="Genomic_DNA"/>
</dbReference>
<dbReference type="AlphaFoldDB" id="A0A328AEY0"/>
<proteinExistence type="predicted"/>
<reference evidence="3" key="1">
    <citation type="submission" date="2018-05" db="EMBL/GenBank/DDBJ databases">
        <authorList>
            <person name="Li X."/>
        </authorList>
    </citation>
    <scope>NUCLEOTIDE SEQUENCE [LARGE SCALE GENOMIC DNA]</scope>
    <source>
        <strain evidence="3">LX32</strain>
    </source>
</reference>
<feature type="signal peptide" evidence="1">
    <location>
        <begin position="1"/>
        <end position="22"/>
    </location>
</feature>
<evidence type="ECO:0000256" key="1">
    <source>
        <dbReference type="SAM" id="SignalP"/>
    </source>
</evidence>
<evidence type="ECO:0000313" key="2">
    <source>
        <dbReference type="EMBL" id="RAK51954.1"/>
    </source>
</evidence>
<evidence type="ECO:0000313" key="3">
    <source>
        <dbReference type="Proteomes" id="UP000249254"/>
    </source>
</evidence>